<accession>A0A4T9TBI6</accession>
<keyword evidence="3" id="KW-0479">Metal-binding</keyword>
<dbReference type="PROSITE" id="PS51257">
    <property type="entry name" value="PROKAR_LIPOPROTEIN"/>
    <property type="match status" value="1"/>
</dbReference>
<dbReference type="Pfam" id="PF12797">
    <property type="entry name" value="Fer4_2"/>
    <property type="match status" value="1"/>
</dbReference>
<keyword evidence="7" id="KW-1133">Transmembrane helix</keyword>
<reference evidence="9 10" key="1">
    <citation type="submission" date="2019-04" db="EMBL/GenBank/DDBJ databases">
        <title>Microbes associate with the intestines of laboratory mice.</title>
        <authorList>
            <person name="Navarre W."/>
            <person name="Wong E."/>
            <person name="Huang K.C."/>
            <person name="Tropini C."/>
            <person name="Ng K."/>
            <person name="Yu B."/>
        </authorList>
    </citation>
    <scope>NUCLEOTIDE SEQUENCE [LARGE SCALE GENOMIC DNA]</scope>
    <source>
        <strain evidence="9 10">NM48_B13</strain>
    </source>
</reference>
<sequence>MIQGVSRRTFITSAAGIIGCFAVGGFAFGTSSQNRLLRPPGGQDGDNLFGACIKCDRCRSACPHGAISVSLLEDGLLNARLPKLNFHRGACDFCSDRGVMACVESCPTGALKAGFDSQKDKIGLAQVVTEECMLYRAGSKKCSRQCVDACPYEALSIENGKLFVDQNRCNGCGACTFACPSASYGTYTGSNKRGIEIVPFKEA</sequence>
<organism evidence="9 10">
    <name type="scientific">Parvibacter caecicola</name>
    <dbReference type="NCBI Taxonomy" id="747645"/>
    <lineage>
        <taxon>Bacteria</taxon>
        <taxon>Bacillati</taxon>
        <taxon>Actinomycetota</taxon>
        <taxon>Coriobacteriia</taxon>
        <taxon>Coriobacteriales</taxon>
        <taxon>Coriobacteriaceae</taxon>
        <taxon>Parvibacter</taxon>
    </lineage>
</organism>
<evidence type="ECO:0000313" key="10">
    <source>
        <dbReference type="Proteomes" id="UP000309454"/>
    </source>
</evidence>
<evidence type="ECO:0000256" key="1">
    <source>
        <dbReference type="ARBA" id="ARBA00022448"/>
    </source>
</evidence>
<keyword evidence="10" id="KW-1185">Reference proteome</keyword>
<evidence type="ECO:0000256" key="2">
    <source>
        <dbReference type="ARBA" id="ARBA00022485"/>
    </source>
</evidence>
<gene>
    <name evidence="9" type="ORF">E5982_00555</name>
</gene>
<evidence type="ECO:0000256" key="4">
    <source>
        <dbReference type="ARBA" id="ARBA00022982"/>
    </source>
</evidence>
<dbReference type="AlphaFoldDB" id="A0A4T9TBI6"/>
<dbReference type="CDD" id="cd16373">
    <property type="entry name" value="DMSOR_beta_like"/>
    <property type="match status" value="1"/>
</dbReference>
<feature type="domain" description="4Fe-4S ferredoxin-type" evidence="8">
    <location>
        <begin position="160"/>
        <end position="190"/>
    </location>
</feature>
<dbReference type="RefSeq" id="WP_136845126.1">
    <property type="nucleotide sequence ID" value="NZ_SSTM01000001.1"/>
</dbReference>
<dbReference type="PANTHER" id="PTHR42859:SF10">
    <property type="entry name" value="DIMETHYLSULFOXIDE REDUCTASE CHAIN B"/>
    <property type="match status" value="1"/>
</dbReference>
<protein>
    <submittedName>
        <fullName evidence="9">4Fe-4S dicluster domain-containing protein</fullName>
    </submittedName>
</protein>
<dbReference type="GO" id="GO:0051539">
    <property type="term" value="F:4 iron, 4 sulfur cluster binding"/>
    <property type="evidence" value="ECO:0007669"/>
    <property type="project" value="UniProtKB-KW"/>
</dbReference>
<feature type="domain" description="4Fe-4S ferredoxin-type" evidence="8">
    <location>
        <begin position="82"/>
        <end position="116"/>
    </location>
</feature>
<dbReference type="Gene3D" id="3.30.70.20">
    <property type="match status" value="2"/>
</dbReference>
<dbReference type="OrthoDB" id="3172733at2"/>
<dbReference type="PANTHER" id="PTHR42859">
    <property type="entry name" value="OXIDOREDUCTASE"/>
    <property type="match status" value="1"/>
</dbReference>
<keyword evidence="4" id="KW-0249">Electron transport</keyword>
<dbReference type="EMBL" id="SSTM01000001">
    <property type="protein sequence ID" value="TJW12136.1"/>
    <property type="molecule type" value="Genomic_DNA"/>
</dbReference>
<dbReference type="InterPro" id="IPR017896">
    <property type="entry name" value="4Fe4S_Fe-S-bd"/>
</dbReference>
<dbReference type="SUPFAM" id="SSF54862">
    <property type="entry name" value="4Fe-4S ferredoxins"/>
    <property type="match status" value="2"/>
</dbReference>
<keyword evidence="7" id="KW-0472">Membrane</keyword>
<dbReference type="PROSITE" id="PS00198">
    <property type="entry name" value="4FE4S_FER_1"/>
    <property type="match status" value="2"/>
</dbReference>
<dbReference type="Pfam" id="PF13187">
    <property type="entry name" value="Fer4_9"/>
    <property type="match status" value="1"/>
</dbReference>
<feature type="transmembrane region" description="Helical" evidence="7">
    <location>
        <begin position="9"/>
        <end position="29"/>
    </location>
</feature>
<comment type="caution">
    <text evidence="9">The sequence shown here is derived from an EMBL/GenBank/DDBJ whole genome shotgun (WGS) entry which is preliminary data.</text>
</comment>
<proteinExistence type="predicted"/>
<dbReference type="PROSITE" id="PS51379">
    <property type="entry name" value="4FE4S_FER_2"/>
    <property type="match status" value="3"/>
</dbReference>
<evidence type="ECO:0000256" key="7">
    <source>
        <dbReference type="SAM" id="Phobius"/>
    </source>
</evidence>
<dbReference type="GO" id="GO:0046872">
    <property type="term" value="F:metal ion binding"/>
    <property type="evidence" value="ECO:0007669"/>
    <property type="project" value="UniProtKB-KW"/>
</dbReference>
<evidence type="ECO:0000259" key="8">
    <source>
        <dbReference type="PROSITE" id="PS51379"/>
    </source>
</evidence>
<name>A0A4T9TBI6_9ACTN</name>
<keyword evidence="5" id="KW-0408">Iron</keyword>
<dbReference type="InterPro" id="IPR050294">
    <property type="entry name" value="RnfB_subfamily"/>
</dbReference>
<evidence type="ECO:0000256" key="5">
    <source>
        <dbReference type="ARBA" id="ARBA00023004"/>
    </source>
</evidence>
<evidence type="ECO:0000313" key="9">
    <source>
        <dbReference type="EMBL" id="TJW12136.1"/>
    </source>
</evidence>
<keyword evidence="7" id="KW-0812">Transmembrane</keyword>
<feature type="domain" description="4Fe-4S ferredoxin-type" evidence="8">
    <location>
        <begin position="41"/>
        <end position="72"/>
    </location>
</feature>
<evidence type="ECO:0000256" key="3">
    <source>
        <dbReference type="ARBA" id="ARBA00022723"/>
    </source>
</evidence>
<keyword evidence="1" id="KW-0813">Transport</keyword>
<dbReference type="Proteomes" id="UP000309454">
    <property type="component" value="Unassembled WGS sequence"/>
</dbReference>
<dbReference type="InterPro" id="IPR017900">
    <property type="entry name" value="4Fe4S_Fe_S_CS"/>
</dbReference>
<evidence type="ECO:0000256" key="6">
    <source>
        <dbReference type="ARBA" id="ARBA00023014"/>
    </source>
</evidence>
<keyword evidence="2" id="KW-0004">4Fe-4S</keyword>
<keyword evidence="6" id="KW-0411">Iron-sulfur</keyword>